<dbReference type="RefSeq" id="WP_145197337.1">
    <property type="nucleotide sequence ID" value="NZ_CP036267.1"/>
</dbReference>
<dbReference type="CDD" id="cd15482">
    <property type="entry name" value="Sialidase_non-viral"/>
    <property type="match status" value="1"/>
</dbReference>
<dbReference type="Gene3D" id="2.130.10.10">
    <property type="entry name" value="YVTN repeat-like/Quinoprotein amine dehydrogenase"/>
    <property type="match status" value="2"/>
</dbReference>
<gene>
    <name evidence="4" type="ORF">Mal48_14510</name>
</gene>
<dbReference type="InterPro" id="IPR028203">
    <property type="entry name" value="PSII_CF48-like_dom"/>
</dbReference>
<feature type="domain" description="Photosynthesis system II assembly factor Ycf48/Hcf136-like" evidence="3">
    <location>
        <begin position="232"/>
        <end position="311"/>
    </location>
</feature>
<dbReference type="InterPro" id="IPR015943">
    <property type="entry name" value="WD40/YVTN_repeat-like_dom_sf"/>
</dbReference>
<evidence type="ECO:0000256" key="2">
    <source>
        <dbReference type="ARBA" id="ARBA00023276"/>
    </source>
</evidence>
<sequence length="1089" mass="120650">MDAKDLNRRVTNALLFVLFLWLPGGGFLNAQELSLNAQSQLSVSPSQDDATLHDVTFVGNETGWAVGEKGAIWKTTNGGRSWSFIHAHPQLQSYTLESVHFLTNRVGWISGGTVSQVGRVHHGIVLATTDGGETWTVKSHNQLPYLRSIQFFDLDRGLAVGERTAKYPSGVMNTSDGGQTWTAIPANENATWNEAAFFNGDTGFVVGDEGAQSTFANGALIAGGGNLGGLKAFRDVSVDSTGSCWMVGDGALMLTSEDRGVSWSLPELRLPKEYGDFFDFSCVAQKGGHVWIAGRPGSVILHSPNGGQNWEIQSTGESAPLKSLHFSDEHHGVAVGMFGRICVTEDGGQTWKTVRGNNRRLAFWALHGHKSRVPLGFLTRWSREAGYRSAVTLTSRRDLGVDSHFARDDRVLLEQAVLVAGGNSAMIDWRLPVSLPGLDRDDEKLLDEWFSLTENRLQQVLLGNLVAQIRTWKPDVILLDEPPKDDAVTKLIHHALPQAVEQAQDPNRYPEHFKVGLAPWSVKKVVMERAPGLKGSMTQDNFEILPHLKTTLDVAEKQASSRLFKESDSTISNRGYEVLYLAAGLELSKGTLFGDLGISKGSDARRDVPSIRSIDYDRLIDEAKHRRTMTAITQRMIDSPQQGAQLLAQLGEILKPLSDEQAAAQLANLALKYRESGQWKLAEETYSQLIINYSREPAALDAMLWLVEYSTSAEMNWQRLRTINASNSQIQVDPTIVQANFQKALDVAARNATVAGFENEVRQLDSPLDGNSNPLVPTLGNSPALLNGDATGANQYELQLRRWQETAGLIVEDMSAAYPRLFEKDEIQFVVAALMRRRKQARRADEIYGRYLQRLNDDDPWHVAAKGEAYLIRPGAVSPKPVVSCKSTQLAPVLDGRITDLCWSEANEIQLGKESTDADFIGTEQARGGQVQIVEQKPIVMFSHDQEYLYIGGTVPKSDEIEYSETEQAGRPRDADLGKHDYISIQFDIDRDYVTYYRFDVDQRGWTREACWDAWGYNPEWFVAAAQDATTWSFEIAIPIQELVASELNVNQTWALGVTRVIPGVGVQSWTNSGGETPLPPRFGFLRFE</sequence>
<organism evidence="4 5">
    <name type="scientific">Thalassoglobus polymorphus</name>
    <dbReference type="NCBI Taxonomy" id="2527994"/>
    <lineage>
        <taxon>Bacteria</taxon>
        <taxon>Pseudomonadati</taxon>
        <taxon>Planctomycetota</taxon>
        <taxon>Planctomycetia</taxon>
        <taxon>Planctomycetales</taxon>
        <taxon>Planctomycetaceae</taxon>
        <taxon>Thalassoglobus</taxon>
    </lineage>
</organism>
<protein>
    <submittedName>
        <fullName evidence="4">Ycf48-like protein</fullName>
    </submittedName>
</protein>
<dbReference type="GO" id="GO:0009523">
    <property type="term" value="C:photosystem II"/>
    <property type="evidence" value="ECO:0007669"/>
    <property type="project" value="UniProtKB-KW"/>
</dbReference>
<keyword evidence="2" id="KW-0604">Photosystem II</keyword>
<dbReference type="Pfam" id="PF14870">
    <property type="entry name" value="PSII_BNR"/>
    <property type="match status" value="2"/>
</dbReference>
<dbReference type="SUPFAM" id="SSF49344">
    <property type="entry name" value="CBD9-like"/>
    <property type="match status" value="1"/>
</dbReference>
<accession>A0A517QKN4</accession>
<dbReference type="SUPFAM" id="SSF110296">
    <property type="entry name" value="Oligoxyloglucan reducing end-specific cellobiohydrolase"/>
    <property type="match status" value="1"/>
</dbReference>
<feature type="domain" description="Photosynthesis system II assembly factor Ycf48/Hcf136-like" evidence="3">
    <location>
        <begin position="49"/>
        <end position="144"/>
    </location>
</feature>
<dbReference type="Proteomes" id="UP000315724">
    <property type="component" value="Chromosome"/>
</dbReference>
<dbReference type="KEGG" id="tpol:Mal48_14510"/>
<dbReference type="EMBL" id="CP036267">
    <property type="protein sequence ID" value="QDT32209.1"/>
    <property type="molecule type" value="Genomic_DNA"/>
</dbReference>
<dbReference type="GO" id="GO:0015979">
    <property type="term" value="P:photosynthesis"/>
    <property type="evidence" value="ECO:0007669"/>
    <property type="project" value="UniProtKB-KW"/>
</dbReference>
<evidence type="ECO:0000313" key="5">
    <source>
        <dbReference type="Proteomes" id="UP000315724"/>
    </source>
</evidence>
<evidence type="ECO:0000256" key="1">
    <source>
        <dbReference type="ARBA" id="ARBA00022531"/>
    </source>
</evidence>
<dbReference type="PANTHER" id="PTHR47199">
    <property type="entry name" value="PHOTOSYSTEM II STABILITY/ASSEMBLY FACTOR HCF136, CHLOROPLASTIC"/>
    <property type="match status" value="1"/>
</dbReference>
<keyword evidence="5" id="KW-1185">Reference proteome</keyword>
<keyword evidence="1" id="KW-0602">Photosynthesis</keyword>
<dbReference type="SUPFAM" id="SSF50939">
    <property type="entry name" value="Sialidases"/>
    <property type="match status" value="1"/>
</dbReference>
<dbReference type="InterPro" id="IPR024078">
    <property type="entry name" value="LmbE-like_dom_sf"/>
</dbReference>
<reference evidence="4 5" key="1">
    <citation type="submission" date="2019-02" db="EMBL/GenBank/DDBJ databases">
        <title>Deep-cultivation of Planctomycetes and their phenomic and genomic characterization uncovers novel biology.</title>
        <authorList>
            <person name="Wiegand S."/>
            <person name="Jogler M."/>
            <person name="Boedeker C."/>
            <person name="Pinto D."/>
            <person name="Vollmers J."/>
            <person name="Rivas-Marin E."/>
            <person name="Kohn T."/>
            <person name="Peeters S.H."/>
            <person name="Heuer A."/>
            <person name="Rast P."/>
            <person name="Oberbeckmann S."/>
            <person name="Bunk B."/>
            <person name="Jeske O."/>
            <person name="Meyerdierks A."/>
            <person name="Storesund J.E."/>
            <person name="Kallscheuer N."/>
            <person name="Luecker S."/>
            <person name="Lage O.M."/>
            <person name="Pohl T."/>
            <person name="Merkel B.J."/>
            <person name="Hornburger P."/>
            <person name="Mueller R.-W."/>
            <person name="Bruemmer F."/>
            <person name="Labrenz M."/>
            <person name="Spormann A.M."/>
            <person name="Op den Camp H."/>
            <person name="Overmann J."/>
            <person name="Amann R."/>
            <person name="Jetten M.S.M."/>
            <person name="Mascher T."/>
            <person name="Medema M.H."/>
            <person name="Devos D.P."/>
            <person name="Kaster A.-K."/>
            <person name="Ovreas L."/>
            <person name="Rohde M."/>
            <person name="Galperin M.Y."/>
            <person name="Jogler C."/>
        </authorList>
    </citation>
    <scope>NUCLEOTIDE SEQUENCE [LARGE SCALE GENOMIC DNA]</scope>
    <source>
        <strain evidence="4 5">Mal48</strain>
    </source>
</reference>
<dbReference type="AlphaFoldDB" id="A0A517QKN4"/>
<dbReference type="InterPro" id="IPR036278">
    <property type="entry name" value="Sialidase_sf"/>
</dbReference>
<dbReference type="Gene3D" id="3.40.50.10320">
    <property type="entry name" value="LmbE-like"/>
    <property type="match status" value="1"/>
</dbReference>
<evidence type="ECO:0000259" key="3">
    <source>
        <dbReference type="Pfam" id="PF14870"/>
    </source>
</evidence>
<dbReference type="PANTHER" id="PTHR47199:SF2">
    <property type="entry name" value="PHOTOSYSTEM II STABILITY_ASSEMBLY FACTOR HCF136, CHLOROPLASTIC"/>
    <property type="match status" value="1"/>
</dbReference>
<dbReference type="Gene3D" id="2.60.40.1190">
    <property type="match status" value="1"/>
</dbReference>
<evidence type="ECO:0000313" key="4">
    <source>
        <dbReference type="EMBL" id="QDT32209.1"/>
    </source>
</evidence>
<name>A0A517QKN4_9PLAN</name>
<proteinExistence type="predicted"/>
<dbReference type="OrthoDB" id="226401at2"/>